<sequence>MKSDAQVYDEVKYMVYTYASLCESLRLYPLVPVDSKTALADDVLPDGTTVKKGMVVTYSPYAMGSVKETWGPDWMDFWPERWLENDETTKKVRFVPKDPYTYFVFLAGPRICLGKDMAFLQMKRLVAGVIGRFNVIPAMGDDFEPVMTTLTSKMKGGFPVKIMERR</sequence>
<dbReference type="PANTHER" id="PTHR24296">
    <property type="entry name" value="CYTOCHROME P450"/>
    <property type="match status" value="1"/>
</dbReference>
<dbReference type="InterPro" id="IPR036396">
    <property type="entry name" value="Cyt_P450_sf"/>
</dbReference>
<dbReference type="Proteomes" id="UP000245207">
    <property type="component" value="Unassembled WGS sequence"/>
</dbReference>
<comment type="caution">
    <text evidence="6">The sequence shown here is derived from an EMBL/GenBank/DDBJ whole genome shotgun (WGS) entry which is preliminary data.</text>
</comment>
<dbReference type="EMBL" id="PKPP01008877">
    <property type="protein sequence ID" value="PWA49546.1"/>
    <property type="molecule type" value="Genomic_DNA"/>
</dbReference>
<dbReference type="Gene3D" id="1.10.630.10">
    <property type="entry name" value="Cytochrome P450"/>
    <property type="match status" value="1"/>
</dbReference>
<dbReference type="GO" id="GO:0005506">
    <property type="term" value="F:iron ion binding"/>
    <property type="evidence" value="ECO:0007669"/>
    <property type="project" value="InterPro"/>
</dbReference>
<name>A0A2U1LKM3_ARTAN</name>
<evidence type="ECO:0000313" key="6">
    <source>
        <dbReference type="EMBL" id="PWA49546.1"/>
    </source>
</evidence>
<dbReference type="AlphaFoldDB" id="A0A2U1LKM3"/>
<protein>
    <submittedName>
        <fullName evidence="6">Cytochrome P450 94A1</fullName>
    </submittedName>
</protein>
<comment type="similarity">
    <text evidence="2">Belongs to the cytochrome P450 family.</text>
</comment>
<dbReference type="SUPFAM" id="SSF48264">
    <property type="entry name" value="Cytochrome P450"/>
    <property type="match status" value="1"/>
</dbReference>
<dbReference type="GO" id="GO:0016705">
    <property type="term" value="F:oxidoreductase activity, acting on paired donors, with incorporation or reduction of molecular oxygen"/>
    <property type="evidence" value="ECO:0007669"/>
    <property type="project" value="InterPro"/>
</dbReference>
<evidence type="ECO:0000256" key="5">
    <source>
        <dbReference type="ARBA" id="ARBA00023004"/>
    </source>
</evidence>
<gene>
    <name evidence="6" type="ORF">CTI12_AA480950</name>
</gene>
<comment type="cofactor">
    <cofactor evidence="1">
        <name>heme</name>
        <dbReference type="ChEBI" id="CHEBI:30413"/>
    </cofactor>
</comment>
<dbReference type="InterPro" id="IPR001128">
    <property type="entry name" value="Cyt_P450"/>
</dbReference>
<dbReference type="GO" id="GO:0004497">
    <property type="term" value="F:monooxygenase activity"/>
    <property type="evidence" value="ECO:0007669"/>
    <property type="project" value="InterPro"/>
</dbReference>
<evidence type="ECO:0000256" key="1">
    <source>
        <dbReference type="ARBA" id="ARBA00001971"/>
    </source>
</evidence>
<organism evidence="6 7">
    <name type="scientific">Artemisia annua</name>
    <name type="common">Sweet wormwood</name>
    <dbReference type="NCBI Taxonomy" id="35608"/>
    <lineage>
        <taxon>Eukaryota</taxon>
        <taxon>Viridiplantae</taxon>
        <taxon>Streptophyta</taxon>
        <taxon>Embryophyta</taxon>
        <taxon>Tracheophyta</taxon>
        <taxon>Spermatophyta</taxon>
        <taxon>Magnoliopsida</taxon>
        <taxon>eudicotyledons</taxon>
        <taxon>Gunneridae</taxon>
        <taxon>Pentapetalae</taxon>
        <taxon>asterids</taxon>
        <taxon>campanulids</taxon>
        <taxon>Asterales</taxon>
        <taxon>Asteraceae</taxon>
        <taxon>Asteroideae</taxon>
        <taxon>Anthemideae</taxon>
        <taxon>Artemisiinae</taxon>
        <taxon>Artemisia</taxon>
    </lineage>
</organism>
<evidence type="ECO:0000256" key="4">
    <source>
        <dbReference type="ARBA" id="ARBA00023002"/>
    </source>
</evidence>
<evidence type="ECO:0000256" key="3">
    <source>
        <dbReference type="ARBA" id="ARBA00022723"/>
    </source>
</evidence>
<dbReference type="GO" id="GO:0020037">
    <property type="term" value="F:heme binding"/>
    <property type="evidence" value="ECO:0007669"/>
    <property type="project" value="InterPro"/>
</dbReference>
<dbReference type="OrthoDB" id="1470350at2759"/>
<keyword evidence="5" id="KW-0408">Iron</keyword>
<dbReference type="STRING" id="35608.A0A2U1LKM3"/>
<proteinExistence type="inferred from homology"/>
<keyword evidence="4" id="KW-0560">Oxidoreductase</keyword>
<evidence type="ECO:0000313" key="7">
    <source>
        <dbReference type="Proteomes" id="UP000245207"/>
    </source>
</evidence>
<dbReference type="Pfam" id="PF00067">
    <property type="entry name" value="p450"/>
    <property type="match status" value="1"/>
</dbReference>
<accession>A0A2U1LKM3</accession>
<keyword evidence="3" id="KW-0479">Metal-binding</keyword>
<keyword evidence="7" id="KW-1185">Reference proteome</keyword>
<reference evidence="6 7" key="1">
    <citation type="journal article" date="2018" name="Mol. Plant">
        <title>The genome of Artemisia annua provides insight into the evolution of Asteraceae family and artemisinin biosynthesis.</title>
        <authorList>
            <person name="Shen Q."/>
            <person name="Zhang L."/>
            <person name="Liao Z."/>
            <person name="Wang S."/>
            <person name="Yan T."/>
            <person name="Shi P."/>
            <person name="Liu M."/>
            <person name="Fu X."/>
            <person name="Pan Q."/>
            <person name="Wang Y."/>
            <person name="Lv Z."/>
            <person name="Lu X."/>
            <person name="Zhang F."/>
            <person name="Jiang W."/>
            <person name="Ma Y."/>
            <person name="Chen M."/>
            <person name="Hao X."/>
            <person name="Li L."/>
            <person name="Tang Y."/>
            <person name="Lv G."/>
            <person name="Zhou Y."/>
            <person name="Sun X."/>
            <person name="Brodelius P.E."/>
            <person name="Rose J.K.C."/>
            <person name="Tang K."/>
        </authorList>
    </citation>
    <scope>NUCLEOTIDE SEQUENCE [LARGE SCALE GENOMIC DNA]</scope>
    <source>
        <strain evidence="7">cv. Huhao1</strain>
        <tissue evidence="6">Leaf</tissue>
    </source>
</reference>
<evidence type="ECO:0000256" key="2">
    <source>
        <dbReference type="ARBA" id="ARBA00010617"/>
    </source>
</evidence>